<evidence type="ECO:0000256" key="1">
    <source>
        <dbReference type="SAM" id="Phobius"/>
    </source>
</evidence>
<dbReference type="Proteomes" id="UP000760668">
    <property type="component" value="Unassembled WGS sequence"/>
</dbReference>
<dbReference type="EMBL" id="DYUC01000088">
    <property type="protein sequence ID" value="HJG87138.1"/>
    <property type="molecule type" value="Genomic_DNA"/>
</dbReference>
<sequence length="81" mass="9262">MAKIVDTNVPQIVLDERLPKGRGHIVGFNEIADRIDTNISQIFFVVGTPAQPVIFFLLFLGLQQPFFQKGKQWIYHVYACL</sequence>
<reference evidence="2" key="1">
    <citation type="journal article" date="2021" name="PeerJ">
        <title>Extensive microbial diversity within the chicken gut microbiome revealed by metagenomics and culture.</title>
        <authorList>
            <person name="Gilroy R."/>
            <person name="Ravi A."/>
            <person name="Getino M."/>
            <person name="Pursley I."/>
            <person name="Horton D.L."/>
            <person name="Alikhan N.F."/>
            <person name="Baker D."/>
            <person name="Gharbi K."/>
            <person name="Hall N."/>
            <person name="Watson M."/>
            <person name="Adriaenssens E.M."/>
            <person name="Foster-Nyarko E."/>
            <person name="Jarju S."/>
            <person name="Secka A."/>
            <person name="Antonio M."/>
            <person name="Oren A."/>
            <person name="Chaudhuri R.R."/>
            <person name="La Ragione R."/>
            <person name="Hildebrand F."/>
            <person name="Pallen M.J."/>
        </authorList>
    </citation>
    <scope>NUCLEOTIDE SEQUENCE</scope>
    <source>
        <strain evidence="2">CHK179-5677</strain>
    </source>
</reference>
<comment type="caution">
    <text evidence="2">The sequence shown here is derived from an EMBL/GenBank/DDBJ whole genome shotgun (WGS) entry which is preliminary data.</text>
</comment>
<evidence type="ECO:0000313" key="2">
    <source>
        <dbReference type="EMBL" id="HJG87138.1"/>
    </source>
</evidence>
<organism evidence="2 3">
    <name type="scientific">Pseudoflavonifractor capillosus</name>
    <dbReference type="NCBI Taxonomy" id="106588"/>
    <lineage>
        <taxon>Bacteria</taxon>
        <taxon>Bacillati</taxon>
        <taxon>Bacillota</taxon>
        <taxon>Clostridia</taxon>
        <taxon>Eubacteriales</taxon>
        <taxon>Oscillospiraceae</taxon>
        <taxon>Pseudoflavonifractor</taxon>
    </lineage>
</organism>
<keyword evidence="1" id="KW-0472">Membrane</keyword>
<gene>
    <name evidence="2" type="ORF">K8V01_08970</name>
</gene>
<proteinExistence type="predicted"/>
<reference evidence="2" key="2">
    <citation type="submission" date="2021-09" db="EMBL/GenBank/DDBJ databases">
        <authorList>
            <person name="Gilroy R."/>
        </authorList>
    </citation>
    <scope>NUCLEOTIDE SEQUENCE</scope>
    <source>
        <strain evidence="2">CHK179-5677</strain>
    </source>
</reference>
<name>A0A921MM45_9FIRM</name>
<feature type="transmembrane region" description="Helical" evidence="1">
    <location>
        <begin position="42"/>
        <end position="62"/>
    </location>
</feature>
<dbReference type="AlphaFoldDB" id="A0A921MM45"/>
<keyword evidence="1" id="KW-0812">Transmembrane</keyword>
<evidence type="ECO:0000313" key="3">
    <source>
        <dbReference type="Proteomes" id="UP000760668"/>
    </source>
</evidence>
<keyword evidence="1" id="KW-1133">Transmembrane helix</keyword>
<dbReference type="RefSeq" id="WP_304248165.1">
    <property type="nucleotide sequence ID" value="NZ_DYUC01000088.1"/>
</dbReference>
<protein>
    <submittedName>
        <fullName evidence="2">Uncharacterized protein</fullName>
    </submittedName>
</protein>
<accession>A0A921MM45</accession>